<evidence type="ECO:0000259" key="11">
    <source>
        <dbReference type="Pfam" id="PF16714"/>
    </source>
</evidence>
<dbReference type="GO" id="GO:0006437">
    <property type="term" value="P:tyrosyl-tRNA aminoacylation"/>
    <property type="evidence" value="ECO:0007669"/>
    <property type="project" value="InterPro"/>
</dbReference>
<dbReference type="GO" id="GO:0003723">
    <property type="term" value="F:RNA binding"/>
    <property type="evidence" value="ECO:0007669"/>
    <property type="project" value="InterPro"/>
</dbReference>
<evidence type="ECO:0000256" key="9">
    <source>
        <dbReference type="RuleBase" id="RU363036"/>
    </source>
</evidence>
<dbReference type="SUPFAM" id="SSF52374">
    <property type="entry name" value="Nucleotidylyl transferase"/>
    <property type="match status" value="1"/>
</dbReference>
<gene>
    <name evidence="12" type="primary">cyt-18</name>
    <name evidence="12" type="ORF">LCER1_G005164</name>
</gene>
<evidence type="ECO:0000256" key="6">
    <source>
        <dbReference type="ARBA" id="ARBA00023146"/>
    </source>
</evidence>
<dbReference type="InterPro" id="IPR002307">
    <property type="entry name" value="Tyr-tRNA-ligase"/>
</dbReference>
<keyword evidence="6 9" id="KW-0030">Aminoacyl-tRNA synthetase</keyword>
<dbReference type="Pfam" id="PF00579">
    <property type="entry name" value="tRNA-synt_1b"/>
    <property type="match status" value="2"/>
</dbReference>
<evidence type="ECO:0000256" key="3">
    <source>
        <dbReference type="ARBA" id="ARBA00022741"/>
    </source>
</evidence>
<dbReference type="Gene3D" id="3.40.50.620">
    <property type="entry name" value="HUPs"/>
    <property type="match status" value="1"/>
</dbReference>
<comment type="similarity">
    <text evidence="9">Belongs to the class-I aminoacyl-tRNA synthetase family.</text>
</comment>
<dbReference type="InterPro" id="IPR014729">
    <property type="entry name" value="Rossmann-like_a/b/a_fold"/>
</dbReference>
<dbReference type="InterPro" id="IPR024088">
    <property type="entry name" value="Tyr-tRNA-ligase_bac-type"/>
</dbReference>
<dbReference type="Gene3D" id="3.10.290.10">
    <property type="entry name" value="RNA-binding S4 domain"/>
    <property type="match status" value="1"/>
</dbReference>
<dbReference type="PANTHER" id="PTHR11766:SF0">
    <property type="entry name" value="TYROSINE--TRNA LIGASE, MITOCHONDRIAL"/>
    <property type="match status" value="1"/>
</dbReference>
<evidence type="ECO:0000256" key="5">
    <source>
        <dbReference type="ARBA" id="ARBA00022917"/>
    </source>
</evidence>
<proteinExistence type="inferred from homology"/>
<dbReference type="Gene3D" id="1.10.240.10">
    <property type="entry name" value="Tyrosyl-Transfer RNA Synthetase"/>
    <property type="match status" value="1"/>
</dbReference>
<dbReference type="EC" id="6.1.1.1" evidence="1"/>
<keyword evidence="2 9" id="KW-0436">Ligase</keyword>
<dbReference type="OrthoDB" id="337870at2759"/>
<keyword evidence="3 9" id="KW-0547">Nucleotide-binding</keyword>
<dbReference type="AlphaFoldDB" id="A0A7D8YW40"/>
<evidence type="ECO:0000256" key="7">
    <source>
        <dbReference type="ARBA" id="ARBA00033323"/>
    </source>
</evidence>
<name>A0A7D8YW40_9HELO</name>
<accession>A0A7D8YW40</accession>
<evidence type="ECO:0000256" key="2">
    <source>
        <dbReference type="ARBA" id="ARBA00022598"/>
    </source>
</evidence>
<evidence type="ECO:0000256" key="10">
    <source>
        <dbReference type="SAM" id="MobiDB-lite"/>
    </source>
</evidence>
<feature type="compositionally biased region" description="Basic and acidic residues" evidence="10">
    <location>
        <begin position="545"/>
        <end position="558"/>
    </location>
</feature>
<evidence type="ECO:0000256" key="8">
    <source>
        <dbReference type="ARBA" id="ARBA00048248"/>
    </source>
</evidence>
<keyword evidence="5 9" id="KW-0648">Protein biosynthesis</keyword>
<comment type="caution">
    <text evidence="12">The sequence shown here is derived from an EMBL/GenBank/DDBJ whole genome shotgun (WGS) entry which is preliminary data.</text>
</comment>
<dbReference type="InterPro" id="IPR032005">
    <property type="entry name" value="TyrRSs_C"/>
</dbReference>
<keyword evidence="13" id="KW-1185">Reference proteome</keyword>
<dbReference type="InterPro" id="IPR002305">
    <property type="entry name" value="aa-tRNA-synth_Ic"/>
</dbReference>
<dbReference type="GO" id="GO:0005829">
    <property type="term" value="C:cytosol"/>
    <property type="evidence" value="ECO:0007669"/>
    <property type="project" value="TreeGrafter"/>
</dbReference>
<dbReference type="EMBL" id="QGMG01000613">
    <property type="protein sequence ID" value="TVY52428.1"/>
    <property type="molecule type" value="Genomic_DNA"/>
</dbReference>
<evidence type="ECO:0000313" key="12">
    <source>
        <dbReference type="EMBL" id="TVY52428.1"/>
    </source>
</evidence>
<dbReference type="InterPro" id="IPR036986">
    <property type="entry name" value="S4_RNA-bd_sf"/>
</dbReference>
<dbReference type="Pfam" id="PF16714">
    <property type="entry name" value="TyrRSs_C"/>
    <property type="match status" value="1"/>
</dbReference>
<dbReference type="PANTHER" id="PTHR11766">
    <property type="entry name" value="TYROSYL-TRNA SYNTHETASE"/>
    <property type="match status" value="1"/>
</dbReference>
<evidence type="ECO:0000313" key="13">
    <source>
        <dbReference type="Proteomes" id="UP000481288"/>
    </source>
</evidence>
<dbReference type="GO" id="GO:0004831">
    <property type="term" value="F:tyrosine-tRNA ligase activity"/>
    <property type="evidence" value="ECO:0007669"/>
    <property type="project" value="UniProtKB-EC"/>
</dbReference>
<dbReference type="FunFam" id="1.10.240.10:FF:000001">
    <property type="entry name" value="Tyrosine--tRNA ligase"/>
    <property type="match status" value="1"/>
</dbReference>
<sequence>MASPSLLRRTTRPELYVCARCAFRAAQPSTRGPKRCISTSFLTKVAAAEVQWQERAVEVQAGKRKSLLTVLEERGLIQAITGTRDAANKRLTDHRLGAYVGIDPTASSLHVGHLLPFMSLFWMYFHGYQSVVLLGGATAKIGDPSDRLTTRVKEHSAIRTANMVNMHYQLKKLWANIHALGQDLGFYQGTDFNHQRALLNNNAWWNKMPMLEVLQVLGPGMRMGPMLAKDTSPGTNWGADQYGNITAGIDAVKYISKNHPDPVMRSNVAPLGDPFGFTVPLLTTSSGAKFGKSAGNAIWLDREQTSTFDLYGYFLRTPDADVGKYLKLFTFMPIEQIDTLVQDHLVEPSLRKAQHTLARELVKIVHGAHEAKTAEEQHRFLFRKQPDEPAILNVEADAASRAGYITLNNRPNVNIQLPTSVVHNLSIPRILYACGLASSTADGTRLVQANAAFIAGMNHKKDKVPMLDGSVNWTRVKPWATADTAQYIIHGDLLMLRKGKHNIRVIQIVPDDEYDASGKSYPGMKMKQGPLSTLDKRSQKAIENLETHRGRWEGHEESSSEMVGFDELPEKQ</sequence>
<organism evidence="12 13">
    <name type="scientific">Lachnellula cervina</name>
    <dbReference type="NCBI Taxonomy" id="1316786"/>
    <lineage>
        <taxon>Eukaryota</taxon>
        <taxon>Fungi</taxon>
        <taxon>Dikarya</taxon>
        <taxon>Ascomycota</taxon>
        <taxon>Pezizomycotina</taxon>
        <taxon>Leotiomycetes</taxon>
        <taxon>Helotiales</taxon>
        <taxon>Lachnaceae</taxon>
        <taxon>Lachnellula</taxon>
    </lineage>
</organism>
<dbReference type="GO" id="GO:0005524">
    <property type="term" value="F:ATP binding"/>
    <property type="evidence" value="ECO:0007669"/>
    <property type="project" value="UniProtKB-KW"/>
</dbReference>
<dbReference type="GO" id="GO:0005739">
    <property type="term" value="C:mitochondrion"/>
    <property type="evidence" value="ECO:0007669"/>
    <property type="project" value="TreeGrafter"/>
</dbReference>
<evidence type="ECO:0000256" key="1">
    <source>
        <dbReference type="ARBA" id="ARBA00013160"/>
    </source>
</evidence>
<feature type="region of interest" description="Disordered" evidence="10">
    <location>
        <begin position="545"/>
        <end position="572"/>
    </location>
</feature>
<dbReference type="Proteomes" id="UP000481288">
    <property type="component" value="Unassembled WGS sequence"/>
</dbReference>
<comment type="catalytic activity">
    <reaction evidence="8">
        <text>tRNA(Tyr) + L-tyrosine + ATP = L-tyrosyl-tRNA(Tyr) + AMP + diphosphate + H(+)</text>
        <dbReference type="Rhea" id="RHEA:10220"/>
        <dbReference type="Rhea" id="RHEA-COMP:9706"/>
        <dbReference type="Rhea" id="RHEA-COMP:9707"/>
        <dbReference type="ChEBI" id="CHEBI:15378"/>
        <dbReference type="ChEBI" id="CHEBI:30616"/>
        <dbReference type="ChEBI" id="CHEBI:33019"/>
        <dbReference type="ChEBI" id="CHEBI:58315"/>
        <dbReference type="ChEBI" id="CHEBI:78442"/>
        <dbReference type="ChEBI" id="CHEBI:78536"/>
        <dbReference type="ChEBI" id="CHEBI:456215"/>
        <dbReference type="EC" id="6.1.1.1"/>
    </reaction>
</comment>
<keyword evidence="4 9" id="KW-0067">ATP-binding</keyword>
<feature type="domain" description="Tyrosyl-tRNA synthetase C-terminal" evidence="11">
    <location>
        <begin position="406"/>
        <end position="525"/>
    </location>
</feature>
<reference evidence="12 13" key="1">
    <citation type="submission" date="2018-05" db="EMBL/GenBank/DDBJ databases">
        <title>Whole genome sequencing for identification of molecular markers to develop diagnostic detection tools for the regulated plant pathogen Lachnellula willkommii.</title>
        <authorList>
            <person name="Giroux E."/>
            <person name="Bilodeau G."/>
        </authorList>
    </citation>
    <scope>NUCLEOTIDE SEQUENCE [LARGE SCALE GENOMIC DNA]</scope>
    <source>
        <strain evidence="12 13">CBS 625.97</strain>
    </source>
</reference>
<evidence type="ECO:0000256" key="4">
    <source>
        <dbReference type="ARBA" id="ARBA00022840"/>
    </source>
</evidence>
<dbReference type="PRINTS" id="PR01040">
    <property type="entry name" value="TRNASYNTHTYR"/>
</dbReference>
<protein>
    <recommendedName>
        <fullName evidence="1">tyrosine--tRNA ligase</fullName>
        <ecNumber evidence="1">6.1.1.1</ecNumber>
    </recommendedName>
    <alternativeName>
        <fullName evidence="7">Tyrosyl-tRNA synthetase</fullName>
    </alternativeName>
</protein>